<dbReference type="Gene3D" id="3.40.720.10">
    <property type="entry name" value="Alkaline Phosphatase, subunit A"/>
    <property type="match status" value="1"/>
</dbReference>
<dbReference type="EMBL" id="ARQD01000002">
    <property type="protein sequence ID" value="KIX85138.1"/>
    <property type="molecule type" value="Genomic_DNA"/>
</dbReference>
<dbReference type="CDD" id="cd16016">
    <property type="entry name" value="AP-SPAP"/>
    <property type="match status" value="1"/>
</dbReference>
<dbReference type="PANTHER" id="PTHR10151">
    <property type="entry name" value="ECTONUCLEOTIDE PYROPHOSPHATASE/PHOSPHODIESTERASE"/>
    <property type="match status" value="1"/>
</dbReference>
<proteinExistence type="predicted"/>
<dbReference type="Gene3D" id="3.30.1360.150">
    <property type="match status" value="1"/>
</dbReference>
<keyword evidence="3" id="KW-0732">Signal</keyword>
<comment type="caution">
    <text evidence="6">The sequence shown here is derived from an EMBL/GenBank/DDBJ whole genome shotgun (WGS) entry which is preliminary data.</text>
</comment>
<evidence type="ECO:0000256" key="5">
    <source>
        <dbReference type="PIRSR" id="PIRSR031924-51"/>
    </source>
</evidence>
<dbReference type="InterPro" id="IPR026263">
    <property type="entry name" value="Alkaline_phosphatase_prok"/>
</dbReference>
<protein>
    <recommendedName>
        <fullName evidence="8">Alkaline phosphatase family protein</fullName>
    </recommendedName>
</protein>
<reference evidence="6 7" key="1">
    <citation type="journal article" date="2013" name="Proc. Natl. Acad. Sci. U.S.A.">
        <title>Candidate phylum TM6 genome recovered from a hospital sink biofilm provides genomic insights into this uncultivated phylum.</title>
        <authorList>
            <person name="McLean J.S."/>
            <person name="Lombardo M.J."/>
            <person name="Badger J.H."/>
            <person name="Edlund A."/>
            <person name="Novotny M."/>
            <person name="Yee-Greenbaum J."/>
            <person name="Vyahhi N."/>
            <person name="Hall A.P."/>
            <person name="Yang Y."/>
            <person name="Dupont C.L."/>
            <person name="Ziegler M.G."/>
            <person name="Chitsaz H."/>
            <person name="Allen A.E."/>
            <person name="Yooseph S."/>
            <person name="Tesler G."/>
            <person name="Pevzner P.A."/>
            <person name="Friedman R.M."/>
            <person name="Nealson K.H."/>
            <person name="Venter J.C."/>
            <person name="Lasken R.S."/>
        </authorList>
    </citation>
    <scope>NUCLEOTIDE SEQUENCE [LARGE SCALE GENOMIC DNA]</scope>
    <source>
        <strain evidence="6 7">TM6SC1</strain>
    </source>
</reference>
<evidence type="ECO:0008006" key="8">
    <source>
        <dbReference type="Google" id="ProtNLM"/>
    </source>
</evidence>
<organism evidence="6 7">
    <name type="scientific">candidate division TM6 bacterium JCVI TM6SC1</name>
    <dbReference type="NCBI Taxonomy" id="1306947"/>
    <lineage>
        <taxon>Bacteria</taxon>
        <taxon>Candidatus Babelota</taxon>
        <taxon>Vermiphilus</taxon>
    </lineage>
</organism>
<dbReference type="InterPro" id="IPR017850">
    <property type="entry name" value="Alkaline_phosphatase_core_sf"/>
</dbReference>
<evidence type="ECO:0000256" key="3">
    <source>
        <dbReference type="ARBA" id="ARBA00022729"/>
    </source>
</evidence>
<keyword evidence="2" id="KW-0479">Metal-binding</keyword>
<sequence>MSIRSTLYIILFVSIISYNTSLESIHPDLTVIVVVDQCAYNYFDIIRPYVTDGLFKLLNNGVIYTRAYMPHGVPTTGPGHATLSTGTWPSEHGIVSNSWFKGQGVRISCDIDNAAYAATFKPNGTTYAQGKSCSNLMVDTLSDQFYLRYAQSKPLAISVKGRASVMCAGKMGIGVWFDERTGTFTTSRAYTPTLPTWIRQFNNSITQTVGSYVWKPTYAENHAAYKNTNSDYTWTSYKKLIGTQITAADISRKPRDILLATPYATQLTLDCAYAAIVDRYKIKSKDPLLVWICISTLDKTGHAYGPESKESLDVLYQLDRQLGEFMGKVEKLIPAPNTLYVLTADHGICPIPEQMRQKGYPAYRVDKHALIKDLTRLATTEFALEKPIIKSNKVQFYIDQKSIETLKKRGALDDFYQRCIEVIQAYPGIKKVWTYSELMHISSKPTLREQWLIHQLFKDRSGQLIAQTYPYSFISSYDKGTSHTMPYDYDTHIPLILYWPGQLQHTYINSNVTVLQLAPTLARLMGCASPSCAQAHLLPGIFQNTSL</sequence>
<dbReference type="SUPFAM" id="SSF53649">
    <property type="entry name" value="Alkaline phosphatase-like"/>
    <property type="match status" value="1"/>
</dbReference>
<gene>
    <name evidence="6" type="ORF">J120_02225</name>
</gene>
<dbReference type="Proteomes" id="UP000032214">
    <property type="component" value="Unassembled WGS sequence"/>
</dbReference>
<feature type="binding site" evidence="5">
    <location>
        <position position="97"/>
    </location>
    <ligand>
        <name>substrate</name>
    </ligand>
</feature>
<evidence type="ECO:0000256" key="2">
    <source>
        <dbReference type="ARBA" id="ARBA00022723"/>
    </source>
</evidence>
<keyword evidence="7" id="KW-1185">Reference proteome</keyword>
<dbReference type="Pfam" id="PF01663">
    <property type="entry name" value="Phosphodiest"/>
    <property type="match status" value="1"/>
</dbReference>
<feature type="binding site" evidence="5">
    <location>
        <begin position="160"/>
        <end position="162"/>
    </location>
    <ligand>
        <name>substrate</name>
    </ligand>
</feature>
<name>A0A0D2JLB2_9BACT</name>
<evidence type="ECO:0000313" key="7">
    <source>
        <dbReference type="Proteomes" id="UP000032214"/>
    </source>
</evidence>
<dbReference type="PANTHER" id="PTHR10151:SF120">
    <property type="entry name" value="BIS(5'-ADENOSYL)-TRIPHOSPHATASE"/>
    <property type="match status" value="1"/>
</dbReference>
<feature type="active site" description="Phosphothreonine intermediate" evidence="4">
    <location>
        <position position="76"/>
    </location>
</feature>
<dbReference type="STRING" id="1306947.J120_02225"/>
<dbReference type="AlphaFoldDB" id="A0A0D2JLB2"/>
<dbReference type="GO" id="GO:0046872">
    <property type="term" value="F:metal ion binding"/>
    <property type="evidence" value="ECO:0007669"/>
    <property type="project" value="UniProtKB-KW"/>
</dbReference>
<dbReference type="eggNOG" id="COG1524">
    <property type="taxonomic scope" value="Bacteria"/>
</dbReference>
<accession>A0A0D2JLB2</accession>
<evidence type="ECO:0000313" key="6">
    <source>
        <dbReference type="EMBL" id="KIX85138.1"/>
    </source>
</evidence>
<keyword evidence="1 4" id="KW-0597">Phosphoprotein</keyword>
<evidence type="ECO:0000256" key="1">
    <source>
        <dbReference type="ARBA" id="ARBA00022553"/>
    </source>
</evidence>
<evidence type="ECO:0000256" key="4">
    <source>
        <dbReference type="PIRSR" id="PIRSR031924-50"/>
    </source>
</evidence>
<dbReference type="InterPro" id="IPR002591">
    <property type="entry name" value="Phosphodiest/P_Trfase"/>
</dbReference>
<dbReference type="GO" id="GO:0004035">
    <property type="term" value="F:alkaline phosphatase activity"/>
    <property type="evidence" value="ECO:0007669"/>
    <property type="project" value="InterPro"/>
</dbReference>
<dbReference type="PIRSF" id="PIRSF031924">
    <property type="entry name" value="Pi-irrepressible_AP"/>
    <property type="match status" value="1"/>
</dbReference>